<evidence type="ECO:0000313" key="2">
    <source>
        <dbReference type="Proteomes" id="UP001596445"/>
    </source>
</evidence>
<dbReference type="Proteomes" id="UP001596445">
    <property type="component" value="Unassembled WGS sequence"/>
</dbReference>
<dbReference type="Gene3D" id="3.30.2310.20">
    <property type="entry name" value="RelE-like"/>
    <property type="match status" value="1"/>
</dbReference>
<proteinExistence type="predicted"/>
<dbReference type="AlphaFoldDB" id="A0ABD5W4J7"/>
<keyword evidence="2" id="KW-1185">Reference proteome</keyword>
<dbReference type="GeneID" id="76630485"/>
<gene>
    <name evidence="1" type="ORF">ACFQQG_10225</name>
</gene>
<reference evidence="1 2" key="1">
    <citation type="journal article" date="2019" name="Int. J. Syst. Evol. Microbiol.">
        <title>The Global Catalogue of Microorganisms (GCM) 10K type strain sequencing project: providing services to taxonomists for standard genome sequencing and annotation.</title>
        <authorList>
            <consortium name="The Broad Institute Genomics Platform"/>
            <consortium name="The Broad Institute Genome Sequencing Center for Infectious Disease"/>
            <person name="Wu L."/>
            <person name="Ma J."/>
        </authorList>
    </citation>
    <scope>NUCLEOTIDE SEQUENCE [LARGE SCALE GENOMIC DNA]</scope>
    <source>
        <strain evidence="1 2">JCM 30072</strain>
    </source>
</reference>
<dbReference type="RefSeq" id="WP_267161190.1">
    <property type="nucleotide sequence ID" value="NZ_CP112972.1"/>
</dbReference>
<dbReference type="InterPro" id="IPR035093">
    <property type="entry name" value="RelE/ParE_toxin_dom_sf"/>
</dbReference>
<evidence type="ECO:0000313" key="1">
    <source>
        <dbReference type="EMBL" id="MFC7058485.1"/>
    </source>
</evidence>
<comment type="caution">
    <text evidence="1">The sequence shown here is derived from an EMBL/GenBank/DDBJ whole genome shotgun (WGS) entry which is preliminary data.</text>
</comment>
<accession>A0ABD5W4J7</accession>
<organism evidence="1 2">
    <name type="scientific">Halovenus salina</name>
    <dbReference type="NCBI Taxonomy" id="1510225"/>
    <lineage>
        <taxon>Archaea</taxon>
        <taxon>Methanobacteriati</taxon>
        <taxon>Methanobacteriota</taxon>
        <taxon>Stenosarchaea group</taxon>
        <taxon>Halobacteria</taxon>
        <taxon>Halobacteriales</taxon>
        <taxon>Haloarculaceae</taxon>
        <taxon>Halovenus</taxon>
    </lineage>
</organism>
<dbReference type="EMBL" id="JBHSZI010000001">
    <property type="protein sequence ID" value="MFC7058485.1"/>
    <property type="molecule type" value="Genomic_DNA"/>
</dbReference>
<name>A0ABD5W4J7_9EURY</name>
<dbReference type="SUPFAM" id="SSF143011">
    <property type="entry name" value="RelE-like"/>
    <property type="match status" value="1"/>
</dbReference>
<protein>
    <submittedName>
        <fullName evidence="1">Type II toxin-antitoxin system RelE/ParE family toxin</fullName>
    </submittedName>
</protein>
<sequence length="94" mass="11054">MNNEEWTWQFRTPAKRTYDDLDEHAQRRITDKLDEIINDRWRAPDDYLEPLTGAPHSKLHIGQFRLGAECNHDAKILDIYTIEQRGGAYKPGDD</sequence>